<keyword evidence="1" id="KW-0812">Transmembrane</keyword>
<organism evidence="3 4">
    <name type="scientific">Fasciolopsis buskii</name>
    <dbReference type="NCBI Taxonomy" id="27845"/>
    <lineage>
        <taxon>Eukaryota</taxon>
        <taxon>Metazoa</taxon>
        <taxon>Spiralia</taxon>
        <taxon>Lophotrochozoa</taxon>
        <taxon>Platyhelminthes</taxon>
        <taxon>Trematoda</taxon>
        <taxon>Digenea</taxon>
        <taxon>Plagiorchiida</taxon>
        <taxon>Echinostomata</taxon>
        <taxon>Echinostomatoidea</taxon>
        <taxon>Fasciolidae</taxon>
        <taxon>Fasciolopsis</taxon>
    </lineage>
</organism>
<dbReference type="OrthoDB" id="419198at2759"/>
<feature type="domain" description="LicD/FKTN/FKRP nucleotidyltransferase" evidence="2">
    <location>
        <begin position="152"/>
        <end position="220"/>
    </location>
</feature>
<dbReference type="PANTHER" id="PTHR43404:SF2">
    <property type="entry name" value="LIPOPOLYSACCHARIDE CHOLINEPHOSPHOTRANSFERASE LICD"/>
    <property type="match status" value="1"/>
</dbReference>
<keyword evidence="1" id="KW-0472">Membrane</keyword>
<keyword evidence="4" id="KW-1185">Reference proteome</keyword>
<evidence type="ECO:0000259" key="2">
    <source>
        <dbReference type="Pfam" id="PF04991"/>
    </source>
</evidence>
<evidence type="ECO:0000256" key="1">
    <source>
        <dbReference type="SAM" id="Phobius"/>
    </source>
</evidence>
<proteinExistence type="predicted"/>
<sequence>MRAACWLKLMAATKVTVTVCSIFLLGIGIDKLSRRSLDCELRALGSFEHPQAIMWINEPMTDDIQPLYLDPFMVKPYRNRTDMAQLPKLAELKWPTMVYANKPAGSVDARGLKFSLPRPFEPVMSRGQIALSRRLLKVFSDLMFAHGLGDRFWMNGGTLVGSYHHHDFIPWDDDIDVLADIEIRPRIQTLLEQLKPEYETYSMYARDKLFTKLIDETQSNSDLEYSRVTSDNPWPWPFLDIGYYKVRDTVTCEYPWIPGQSACFPTAAIFPLIFRPFGTEWYPAPSDIPTYLISMYRMRSSCVTFGYSHIFEGESQVARVPCHALADRYAFMKHIAMTHAPILSNNETLSYMFIVDLERLVRKSHSGWTVIHEVRLPIKRKVIFNHTKFGVPEPRDIFGLTD</sequence>
<dbReference type="InterPro" id="IPR052942">
    <property type="entry name" value="LPS_cholinephosphotransferase"/>
</dbReference>
<name>A0A8E0RK43_9TREM</name>
<feature type="transmembrane region" description="Helical" evidence="1">
    <location>
        <begin position="6"/>
        <end position="27"/>
    </location>
</feature>
<comment type="caution">
    <text evidence="3">The sequence shown here is derived from an EMBL/GenBank/DDBJ whole genome shotgun (WGS) entry which is preliminary data.</text>
</comment>
<evidence type="ECO:0000313" key="3">
    <source>
        <dbReference type="EMBL" id="KAA0183994.1"/>
    </source>
</evidence>
<dbReference type="PANTHER" id="PTHR43404">
    <property type="entry name" value="LIPOPOLYSACCHARIDE CHOLINEPHOSPHOTRANSFERASE LICD"/>
    <property type="match status" value="1"/>
</dbReference>
<dbReference type="InterPro" id="IPR007074">
    <property type="entry name" value="LicD/FKTN/FKRP_NTP_transf"/>
</dbReference>
<evidence type="ECO:0000313" key="4">
    <source>
        <dbReference type="Proteomes" id="UP000728185"/>
    </source>
</evidence>
<reference evidence="3" key="1">
    <citation type="submission" date="2019-05" db="EMBL/GenBank/DDBJ databases">
        <title>Annotation for the trematode Fasciolopsis buski.</title>
        <authorList>
            <person name="Choi Y.-J."/>
        </authorList>
    </citation>
    <scope>NUCLEOTIDE SEQUENCE</scope>
    <source>
        <strain evidence="3">HT</strain>
        <tissue evidence="3">Whole worm</tissue>
    </source>
</reference>
<gene>
    <name evidence="3" type="ORF">FBUS_00382</name>
</gene>
<protein>
    <submittedName>
        <fullName evidence="3">Lipopolysaccharide choline phosphotransferase protein</fullName>
    </submittedName>
</protein>
<dbReference type="EMBL" id="LUCM01011427">
    <property type="protein sequence ID" value="KAA0183994.1"/>
    <property type="molecule type" value="Genomic_DNA"/>
</dbReference>
<dbReference type="GO" id="GO:0009100">
    <property type="term" value="P:glycoprotein metabolic process"/>
    <property type="evidence" value="ECO:0007669"/>
    <property type="project" value="UniProtKB-ARBA"/>
</dbReference>
<accession>A0A8E0RK43</accession>
<dbReference type="AlphaFoldDB" id="A0A8E0RK43"/>
<dbReference type="Pfam" id="PF04991">
    <property type="entry name" value="LicD"/>
    <property type="match status" value="1"/>
</dbReference>
<dbReference type="Proteomes" id="UP000728185">
    <property type="component" value="Unassembled WGS sequence"/>
</dbReference>
<keyword evidence="1" id="KW-1133">Transmembrane helix</keyword>